<dbReference type="RefSeq" id="WP_034877157.1">
    <property type="nucleotide sequence ID" value="NZ_JOKG01000003.1"/>
</dbReference>
<keyword evidence="4" id="KW-1185">Reference proteome</keyword>
<sequence length="240" mass="26327">MQRITMIVAMKQEAASIIKHLNLSDIDMHDPVLTCQAFQGNYKGLDISLVVNGTDREYNVESVGTQPATITTLEAIRQFKPDLLINAGTCGAFQDKGSAIGDVYMGEKIRYFDRRIPLGEDYFAYGDGSYVSKLAGEYARQLGLKTAVVCTGNSLDMSPTDEAILREEPVVAKEMEAAAIAAVAKLYKTPLLAMKSVTDLMDEKDTTAEQFLANLTRASELLQQNVFRLLDLLSNQTKAA</sequence>
<evidence type="ECO:0000259" key="1">
    <source>
        <dbReference type="Pfam" id="PF01048"/>
    </source>
</evidence>
<protein>
    <recommendedName>
        <fullName evidence="1">Nucleoside phosphorylase domain-containing protein</fullName>
    </recommendedName>
</protein>
<comment type="caution">
    <text evidence="2">The sequence shown here is derived from an EMBL/GenBank/DDBJ whole genome shotgun (WGS) entry which is preliminary data.</text>
</comment>
<evidence type="ECO:0000313" key="2">
    <source>
        <dbReference type="EMBL" id="KEQ12690.1"/>
    </source>
</evidence>
<evidence type="ECO:0000313" key="4">
    <source>
        <dbReference type="Proteomes" id="UP000028006"/>
    </source>
</evidence>
<name>A0A081N2L7_9GAMM</name>
<dbReference type="Gene3D" id="3.40.50.1580">
    <property type="entry name" value="Nucleoside phosphorylase domain"/>
    <property type="match status" value="1"/>
</dbReference>
<organism evidence="2 4">
    <name type="scientific">Endozoicomonas montiporae</name>
    <dbReference type="NCBI Taxonomy" id="1027273"/>
    <lineage>
        <taxon>Bacteria</taxon>
        <taxon>Pseudomonadati</taxon>
        <taxon>Pseudomonadota</taxon>
        <taxon>Gammaproteobacteria</taxon>
        <taxon>Oceanospirillales</taxon>
        <taxon>Endozoicomonadaceae</taxon>
        <taxon>Endozoicomonas</taxon>
    </lineage>
</organism>
<dbReference type="GO" id="GO:0019509">
    <property type="term" value="P:L-methionine salvage from methylthioadenosine"/>
    <property type="evidence" value="ECO:0007669"/>
    <property type="project" value="InterPro"/>
</dbReference>
<dbReference type="EMBL" id="JOKG01000004">
    <property type="protein sequence ID" value="KEQ12690.1"/>
    <property type="molecule type" value="Genomic_DNA"/>
</dbReference>
<dbReference type="Proteomes" id="UP000028006">
    <property type="component" value="Unassembled WGS sequence"/>
</dbReference>
<dbReference type="eggNOG" id="COG0775">
    <property type="taxonomic scope" value="Bacteria"/>
</dbReference>
<accession>A0A081N2L7</accession>
<dbReference type="EMBL" id="JOKG01000003">
    <property type="protein sequence ID" value="KEQ13873.1"/>
    <property type="molecule type" value="Genomic_DNA"/>
</dbReference>
<dbReference type="AlphaFoldDB" id="A0A081N2L7"/>
<dbReference type="InterPro" id="IPR044580">
    <property type="entry name" value="MTAN"/>
</dbReference>
<gene>
    <name evidence="3" type="ORF">GZ77_16590</name>
    <name evidence="2" type="ORF">GZ77_19595</name>
</gene>
<dbReference type="InterPro" id="IPR000845">
    <property type="entry name" value="Nucleoside_phosphorylase_d"/>
</dbReference>
<feature type="domain" description="Nucleoside phosphorylase" evidence="1">
    <location>
        <begin position="4"/>
        <end position="229"/>
    </location>
</feature>
<reference evidence="2 4" key="1">
    <citation type="submission" date="2014-06" db="EMBL/GenBank/DDBJ databases">
        <title>Whole Genome Sequences of Three Symbiotic Endozoicomonas Bacteria.</title>
        <authorList>
            <person name="Neave M.J."/>
            <person name="Apprill A."/>
            <person name="Voolstra C.R."/>
        </authorList>
    </citation>
    <scope>NUCLEOTIDE SEQUENCE [LARGE SCALE GENOMIC DNA]</scope>
    <source>
        <strain evidence="2 4">LMG 24815</strain>
    </source>
</reference>
<evidence type="ECO:0000313" key="3">
    <source>
        <dbReference type="EMBL" id="KEQ13873.1"/>
    </source>
</evidence>
<dbReference type="GO" id="GO:0009116">
    <property type="term" value="P:nucleoside metabolic process"/>
    <property type="evidence" value="ECO:0007669"/>
    <property type="project" value="InterPro"/>
</dbReference>
<dbReference type="Pfam" id="PF01048">
    <property type="entry name" value="PNP_UDP_1"/>
    <property type="match status" value="1"/>
</dbReference>
<proteinExistence type="predicted"/>
<dbReference type="PANTHER" id="PTHR46994:SF1">
    <property type="entry name" value="5'-METHYLTHIOADENOSINE NUCLEOSIDASE"/>
    <property type="match status" value="1"/>
</dbReference>
<dbReference type="SUPFAM" id="SSF53167">
    <property type="entry name" value="Purine and uridine phosphorylases"/>
    <property type="match status" value="1"/>
</dbReference>
<dbReference type="GO" id="GO:0008930">
    <property type="term" value="F:methylthioadenosine nucleosidase activity"/>
    <property type="evidence" value="ECO:0007669"/>
    <property type="project" value="InterPro"/>
</dbReference>
<dbReference type="InterPro" id="IPR035994">
    <property type="entry name" value="Nucleoside_phosphorylase_sf"/>
</dbReference>
<dbReference type="PANTHER" id="PTHR46994">
    <property type="entry name" value="5'-METHYLTHIOADENOSINE/S-ADENOSYLHOMOCYSTEINE NUCLEOSIDASE 1"/>
    <property type="match status" value="1"/>
</dbReference>